<name>A0ABV0PCK3_9TELE</name>
<dbReference type="InterPro" id="IPR050754">
    <property type="entry name" value="FKBP4/5/8-like"/>
</dbReference>
<gene>
    <name evidence="2" type="primary">FKBP8</name>
    <name evidence="2" type="ORF">GOODEAATRI_008707</name>
</gene>
<dbReference type="SMART" id="SM00028">
    <property type="entry name" value="TPR"/>
    <property type="match status" value="1"/>
</dbReference>
<reference evidence="2 3" key="1">
    <citation type="submission" date="2021-06" db="EMBL/GenBank/DDBJ databases">
        <authorList>
            <person name="Palmer J.M."/>
        </authorList>
    </citation>
    <scope>NUCLEOTIDE SEQUENCE [LARGE SCALE GENOMIC DNA]</scope>
    <source>
        <strain evidence="2 3">GA_2019</strain>
        <tissue evidence="2">Muscle</tissue>
    </source>
</reference>
<dbReference type="InterPro" id="IPR019734">
    <property type="entry name" value="TPR_rpt"/>
</dbReference>
<accession>A0ABV0PCK3</accession>
<evidence type="ECO:0000256" key="1">
    <source>
        <dbReference type="PROSITE-ProRule" id="PRU00339"/>
    </source>
</evidence>
<keyword evidence="3" id="KW-1185">Reference proteome</keyword>
<dbReference type="PANTHER" id="PTHR46512">
    <property type="entry name" value="PEPTIDYLPROLYL ISOMERASE"/>
    <property type="match status" value="1"/>
</dbReference>
<dbReference type="Gene3D" id="1.25.40.10">
    <property type="entry name" value="Tetratricopeptide repeat domain"/>
    <property type="match status" value="1"/>
</dbReference>
<keyword evidence="1" id="KW-0802">TPR repeat</keyword>
<comment type="caution">
    <text evidence="2">The sequence shown here is derived from an EMBL/GenBank/DDBJ whole genome shotgun (WGS) entry which is preliminary data.</text>
</comment>
<evidence type="ECO:0000313" key="2">
    <source>
        <dbReference type="EMBL" id="MEQ2181180.1"/>
    </source>
</evidence>
<dbReference type="GO" id="GO:0016853">
    <property type="term" value="F:isomerase activity"/>
    <property type="evidence" value="ECO:0007669"/>
    <property type="project" value="UniProtKB-KW"/>
</dbReference>
<keyword evidence="2" id="KW-0413">Isomerase</keyword>
<dbReference type="PROSITE" id="PS50005">
    <property type="entry name" value="TPR"/>
    <property type="match status" value="1"/>
</dbReference>
<dbReference type="Proteomes" id="UP001476798">
    <property type="component" value="Unassembled WGS sequence"/>
</dbReference>
<feature type="repeat" description="TPR" evidence="1">
    <location>
        <begin position="18"/>
        <end position="51"/>
    </location>
</feature>
<protein>
    <submittedName>
        <fullName evidence="2">Peptidyl-prolyl cis-trans isomerase fkbp8</fullName>
    </submittedName>
</protein>
<dbReference type="SUPFAM" id="SSF48452">
    <property type="entry name" value="TPR-like"/>
    <property type="match status" value="1"/>
</dbReference>
<organism evidence="2 3">
    <name type="scientific">Goodea atripinnis</name>
    <dbReference type="NCBI Taxonomy" id="208336"/>
    <lineage>
        <taxon>Eukaryota</taxon>
        <taxon>Metazoa</taxon>
        <taxon>Chordata</taxon>
        <taxon>Craniata</taxon>
        <taxon>Vertebrata</taxon>
        <taxon>Euteleostomi</taxon>
        <taxon>Actinopterygii</taxon>
        <taxon>Neopterygii</taxon>
        <taxon>Teleostei</taxon>
        <taxon>Neoteleostei</taxon>
        <taxon>Acanthomorphata</taxon>
        <taxon>Ovalentaria</taxon>
        <taxon>Atherinomorphae</taxon>
        <taxon>Cyprinodontiformes</taxon>
        <taxon>Goodeidae</taxon>
        <taxon>Goodea</taxon>
    </lineage>
</organism>
<dbReference type="PANTHER" id="PTHR46512:SF2">
    <property type="entry name" value="PEPTIDYLPROLYL ISOMERASE"/>
    <property type="match status" value="1"/>
</dbReference>
<sequence>GNDVGIEEEEEEVREYRVKCLNNLAAAQLKLEQFDEALHTSRDVLTLQPNNVKALFRTGKVRVVLSLRDTIKHLT</sequence>
<feature type="non-terminal residue" evidence="2">
    <location>
        <position position="1"/>
    </location>
</feature>
<evidence type="ECO:0000313" key="3">
    <source>
        <dbReference type="Proteomes" id="UP001476798"/>
    </source>
</evidence>
<proteinExistence type="predicted"/>
<dbReference type="InterPro" id="IPR011990">
    <property type="entry name" value="TPR-like_helical_dom_sf"/>
</dbReference>
<dbReference type="EMBL" id="JAHRIO010070435">
    <property type="protein sequence ID" value="MEQ2181180.1"/>
    <property type="molecule type" value="Genomic_DNA"/>
</dbReference>